<dbReference type="GO" id="GO:0006508">
    <property type="term" value="P:proteolysis"/>
    <property type="evidence" value="ECO:0007669"/>
    <property type="project" value="UniProtKB-KW"/>
</dbReference>
<dbReference type="CDD" id="cd05483">
    <property type="entry name" value="retropepsin_like_bacteria"/>
    <property type="match status" value="1"/>
</dbReference>
<accession>A0A1N7N188</accession>
<protein>
    <submittedName>
        <fullName evidence="2">Aspartyl protease family protein</fullName>
    </submittedName>
</protein>
<keyword evidence="1" id="KW-1133">Transmembrane helix</keyword>
<keyword evidence="2" id="KW-0645">Protease</keyword>
<dbReference type="Pfam" id="PF13975">
    <property type="entry name" value="gag-asp_proteas"/>
    <property type="match status" value="1"/>
</dbReference>
<gene>
    <name evidence="2" type="ORF">SAMN05421759_106131</name>
</gene>
<feature type="transmembrane region" description="Helical" evidence="1">
    <location>
        <begin position="6"/>
        <end position="25"/>
    </location>
</feature>
<organism evidence="2 3">
    <name type="scientific">Roseivivax lentus</name>
    <dbReference type="NCBI Taxonomy" id="633194"/>
    <lineage>
        <taxon>Bacteria</taxon>
        <taxon>Pseudomonadati</taxon>
        <taxon>Pseudomonadota</taxon>
        <taxon>Alphaproteobacteria</taxon>
        <taxon>Rhodobacterales</taxon>
        <taxon>Roseobacteraceae</taxon>
        <taxon>Roseivivax</taxon>
    </lineage>
</organism>
<feature type="transmembrane region" description="Helical" evidence="1">
    <location>
        <begin position="37"/>
        <end position="55"/>
    </location>
</feature>
<dbReference type="Proteomes" id="UP000186684">
    <property type="component" value="Unassembled WGS sequence"/>
</dbReference>
<dbReference type="EMBL" id="FTOQ01000006">
    <property type="protein sequence ID" value="SIS92038.1"/>
    <property type="molecule type" value="Genomic_DNA"/>
</dbReference>
<dbReference type="NCBIfam" id="TIGR02281">
    <property type="entry name" value="clan_AA_DTGA"/>
    <property type="match status" value="1"/>
</dbReference>
<evidence type="ECO:0000313" key="2">
    <source>
        <dbReference type="EMBL" id="SIS92038.1"/>
    </source>
</evidence>
<evidence type="ECO:0000313" key="3">
    <source>
        <dbReference type="Proteomes" id="UP000186684"/>
    </source>
</evidence>
<evidence type="ECO:0000256" key="1">
    <source>
        <dbReference type="SAM" id="Phobius"/>
    </source>
</evidence>
<dbReference type="InterPro" id="IPR011969">
    <property type="entry name" value="Clan_AA_Asp_peptidase_C"/>
</dbReference>
<dbReference type="OrthoDB" id="7595324at2"/>
<keyword evidence="1" id="KW-0472">Membrane</keyword>
<dbReference type="AlphaFoldDB" id="A0A1N7N188"/>
<dbReference type="RefSeq" id="WP_076448283.1">
    <property type="nucleotide sequence ID" value="NZ_FTOQ01000006.1"/>
</dbReference>
<keyword evidence="2" id="KW-0378">Hydrolase</keyword>
<proteinExistence type="predicted"/>
<sequence>MDSISYGQLGYLVLLGAVLVFWFFVQDRAGLGQKVKALAAWGFIFLGTIAVIGLWDDIRGTVAPQQQVMQTEGRIILPRQPDGHYHARLSVNGTPVSFLVDTGATGTILSAEDAARLGMSPDTLDYIGTAQTANGLVRTAPVTLDDVALGPFTDRDVRAYVNEGALGQSLLGMSYLQRYSRIEIADNELILTR</sequence>
<dbReference type="SUPFAM" id="SSF50630">
    <property type="entry name" value="Acid proteases"/>
    <property type="match status" value="1"/>
</dbReference>
<reference evidence="3" key="1">
    <citation type="submission" date="2017-01" db="EMBL/GenBank/DDBJ databases">
        <authorList>
            <person name="Varghese N."/>
            <person name="Submissions S."/>
        </authorList>
    </citation>
    <scope>NUCLEOTIDE SEQUENCE [LARGE SCALE GENOMIC DNA]</scope>
    <source>
        <strain evidence="3">DSM 29430</strain>
    </source>
</reference>
<keyword evidence="1" id="KW-0812">Transmembrane</keyword>
<dbReference type="InterPro" id="IPR021109">
    <property type="entry name" value="Peptidase_aspartic_dom_sf"/>
</dbReference>
<name>A0A1N7N188_9RHOB</name>
<dbReference type="InterPro" id="IPR034122">
    <property type="entry name" value="Retropepsin-like_bacterial"/>
</dbReference>
<keyword evidence="3" id="KW-1185">Reference proteome</keyword>
<dbReference type="GO" id="GO:0008233">
    <property type="term" value="F:peptidase activity"/>
    <property type="evidence" value="ECO:0007669"/>
    <property type="project" value="UniProtKB-KW"/>
</dbReference>
<dbReference type="Gene3D" id="2.40.70.10">
    <property type="entry name" value="Acid Proteases"/>
    <property type="match status" value="1"/>
</dbReference>
<dbReference type="STRING" id="633194.SAMN05421759_106131"/>